<feature type="compositionally biased region" description="Gly residues" evidence="1">
    <location>
        <begin position="331"/>
        <end position="345"/>
    </location>
</feature>
<dbReference type="Proteomes" id="UP000612055">
    <property type="component" value="Unassembled WGS sequence"/>
</dbReference>
<sequence length="360" mass="37828">MAGEPGPTVAEPGNSSIFVSGGLPPSLAPSTGPLGPRPARCAFVLGTPGSASTLLADGINQLPNYFIRSDPQGAAWDLYFAWRMLTSAHGDPPRALGAPGRSKSAATGAATSTGAKQPAAVALGPGGGDRLGLHSAGQPHERPAAGRTLPWLGELRPQGLVAASQLLYALTYGHTGQDAVSGFRDVRFVRGGAFPSSGPGSTYDDFRAFLRFLSAMCLQTKLLLITRRSTGLEVLYHRRRLRGVGVRALAEAFLPDLAVTHEWYDRYALEHPWAALRVHTEDMTDPHASGPLAQRLVGFLGEDPATARIAFRGGPAARQAERQRLQQAQPRGGGAGLGRAGGGAVGPWTQEPEGWVGELR</sequence>
<organism evidence="2 3">
    <name type="scientific">Edaphochlamys debaryana</name>
    <dbReference type="NCBI Taxonomy" id="47281"/>
    <lineage>
        <taxon>Eukaryota</taxon>
        <taxon>Viridiplantae</taxon>
        <taxon>Chlorophyta</taxon>
        <taxon>core chlorophytes</taxon>
        <taxon>Chlorophyceae</taxon>
        <taxon>CS clade</taxon>
        <taxon>Chlamydomonadales</taxon>
        <taxon>Chlamydomonadales incertae sedis</taxon>
        <taxon>Edaphochlamys</taxon>
    </lineage>
</organism>
<reference evidence="2" key="1">
    <citation type="journal article" date="2020" name="bioRxiv">
        <title>Comparative genomics of Chlamydomonas.</title>
        <authorList>
            <person name="Craig R.J."/>
            <person name="Hasan A.R."/>
            <person name="Ness R.W."/>
            <person name="Keightley P.D."/>
        </authorList>
    </citation>
    <scope>NUCLEOTIDE SEQUENCE</scope>
    <source>
        <strain evidence="2">CCAP 11/70</strain>
    </source>
</reference>
<gene>
    <name evidence="2" type="ORF">HYH03_015769</name>
</gene>
<comment type="caution">
    <text evidence="2">The sequence shown here is derived from an EMBL/GenBank/DDBJ whole genome shotgun (WGS) entry which is preliminary data.</text>
</comment>
<feature type="region of interest" description="Disordered" evidence="1">
    <location>
        <begin position="1"/>
        <end position="34"/>
    </location>
</feature>
<dbReference type="AlphaFoldDB" id="A0A835XNN0"/>
<feature type="region of interest" description="Disordered" evidence="1">
    <location>
        <begin position="92"/>
        <end position="145"/>
    </location>
</feature>
<evidence type="ECO:0000313" key="3">
    <source>
        <dbReference type="Proteomes" id="UP000612055"/>
    </source>
</evidence>
<name>A0A835XNN0_9CHLO</name>
<protein>
    <submittedName>
        <fullName evidence="2">Uncharacterized protein</fullName>
    </submittedName>
</protein>
<dbReference type="EMBL" id="JAEHOE010000128">
    <property type="protein sequence ID" value="KAG2485496.1"/>
    <property type="molecule type" value="Genomic_DNA"/>
</dbReference>
<evidence type="ECO:0000313" key="2">
    <source>
        <dbReference type="EMBL" id="KAG2485496.1"/>
    </source>
</evidence>
<keyword evidence="3" id="KW-1185">Reference proteome</keyword>
<feature type="region of interest" description="Disordered" evidence="1">
    <location>
        <begin position="316"/>
        <end position="360"/>
    </location>
</feature>
<proteinExistence type="predicted"/>
<evidence type="ECO:0000256" key="1">
    <source>
        <dbReference type="SAM" id="MobiDB-lite"/>
    </source>
</evidence>
<accession>A0A835XNN0</accession>
<feature type="compositionally biased region" description="Low complexity" evidence="1">
    <location>
        <begin position="102"/>
        <end position="116"/>
    </location>
</feature>